<feature type="compositionally biased region" description="Low complexity" evidence="1">
    <location>
        <begin position="60"/>
        <end position="70"/>
    </location>
</feature>
<dbReference type="PANTHER" id="PTHR46250:SF15">
    <property type="entry name" value="OS01G0523800 PROTEIN"/>
    <property type="match status" value="1"/>
</dbReference>
<gene>
    <name evidence="2" type="ORF">PanWU01x14_101990</name>
</gene>
<dbReference type="OrthoDB" id="618098at2759"/>
<keyword evidence="3" id="KW-1185">Reference proteome</keyword>
<accession>A0A2P5D2Q2</accession>
<dbReference type="EMBL" id="JXTB01000070">
    <property type="protein sequence ID" value="PON67562.1"/>
    <property type="molecule type" value="Genomic_DNA"/>
</dbReference>
<reference evidence="3" key="1">
    <citation type="submission" date="2016-06" db="EMBL/GenBank/DDBJ databases">
        <title>Parallel loss of symbiosis genes in relatives of nitrogen-fixing non-legume Parasponia.</title>
        <authorList>
            <person name="Van Velzen R."/>
            <person name="Holmer R."/>
            <person name="Bu F."/>
            <person name="Rutten L."/>
            <person name="Van Zeijl A."/>
            <person name="Liu W."/>
            <person name="Santuari L."/>
            <person name="Cao Q."/>
            <person name="Sharma T."/>
            <person name="Shen D."/>
            <person name="Roswanjaya Y."/>
            <person name="Wardhani T."/>
            <person name="Kalhor M.S."/>
            <person name="Jansen J."/>
            <person name="Van den Hoogen J."/>
            <person name="Gungor B."/>
            <person name="Hartog M."/>
            <person name="Hontelez J."/>
            <person name="Verver J."/>
            <person name="Yang W.-C."/>
            <person name="Schijlen E."/>
            <person name="Repin R."/>
            <person name="Schilthuizen M."/>
            <person name="Schranz E."/>
            <person name="Heidstra R."/>
            <person name="Miyata K."/>
            <person name="Fedorova E."/>
            <person name="Kohlen W."/>
            <person name="Bisseling T."/>
            <person name="Smit S."/>
            <person name="Geurts R."/>
        </authorList>
    </citation>
    <scope>NUCLEOTIDE SEQUENCE [LARGE SCALE GENOMIC DNA]</scope>
    <source>
        <strain evidence="3">cv. WU1-14</strain>
    </source>
</reference>
<dbReference type="PANTHER" id="PTHR46250">
    <property type="entry name" value="MYB/SANT-LIKE DNA-BINDING DOMAIN PROTEIN-RELATED"/>
    <property type="match status" value="1"/>
</dbReference>
<organism evidence="2 3">
    <name type="scientific">Parasponia andersonii</name>
    <name type="common">Sponia andersonii</name>
    <dbReference type="NCBI Taxonomy" id="3476"/>
    <lineage>
        <taxon>Eukaryota</taxon>
        <taxon>Viridiplantae</taxon>
        <taxon>Streptophyta</taxon>
        <taxon>Embryophyta</taxon>
        <taxon>Tracheophyta</taxon>
        <taxon>Spermatophyta</taxon>
        <taxon>Magnoliopsida</taxon>
        <taxon>eudicotyledons</taxon>
        <taxon>Gunneridae</taxon>
        <taxon>Pentapetalae</taxon>
        <taxon>rosids</taxon>
        <taxon>fabids</taxon>
        <taxon>Rosales</taxon>
        <taxon>Cannabaceae</taxon>
        <taxon>Parasponia</taxon>
    </lineage>
</organism>
<dbReference type="AlphaFoldDB" id="A0A2P5D2Q2"/>
<feature type="region of interest" description="Disordered" evidence="1">
    <location>
        <begin position="33"/>
        <end position="90"/>
    </location>
</feature>
<sequence length="90" mass="10170">HHKEAEGSKGRPFPLYEKLMNIYGIDRANEQGVETPADMVEDINQNHAIDDMGDEKESLNRISSTNSTSSSRRKRKKPSNNISEGLRKLT</sequence>
<protein>
    <submittedName>
        <fullName evidence="2">Uncharacterized protein</fullName>
    </submittedName>
</protein>
<comment type="caution">
    <text evidence="2">The sequence shown here is derived from an EMBL/GenBank/DDBJ whole genome shotgun (WGS) entry which is preliminary data.</text>
</comment>
<feature type="non-terminal residue" evidence="2">
    <location>
        <position position="1"/>
    </location>
</feature>
<evidence type="ECO:0000256" key="1">
    <source>
        <dbReference type="SAM" id="MobiDB-lite"/>
    </source>
</evidence>
<dbReference type="Proteomes" id="UP000237105">
    <property type="component" value="Unassembled WGS sequence"/>
</dbReference>
<evidence type="ECO:0000313" key="3">
    <source>
        <dbReference type="Proteomes" id="UP000237105"/>
    </source>
</evidence>
<name>A0A2P5D2Q2_PARAD</name>
<evidence type="ECO:0000313" key="2">
    <source>
        <dbReference type="EMBL" id="PON67562.1"/>
    </source>
</evidence>
<proteinExistence type="predicted"/>